<protein>
    <recommendedName>
        <fullName evidence="2">Fimbrial protein</fullName>
    </recommendedName>
</protein>
<name>A0A4U9U9T4_SERFO</name>
<evidence type="ECO:0000313" key="1">
    <source>
        <dbReference type="EMBL" id="VTR25964.1"/>
    </source>
</evidence>
<proteinExistence type="predicted"/>
<dbReference type="AlphaFoldDB" id="A0A4U9U9T4"/>
<reference evidence="1" key="1">
    <citation type="submission" date="2019-05" db="EMBL/GenBank/DDBJ databases">
        <authorList>
            <consortium name="Pathogen Informatics"/>
        </authorList>
    </citation>
    <scope>NUCLEOTIDE SEQUENCE [LARGE SCALE GENOMIC DNA]</scope>
    <source>
        <strain evidence="1">NCTC12965</strain>
    </source>
</reference>
<dbReference type="EMBL" id="CABEEZ010000041">
    <property type="protein sequence ID" value="VTR25964.1"/>
    <property type="molecule type" value="Genomic_DNA"/>
</dbReference>
<gene>
    <name evidence="1" type="ORF">NCTC12965_02271</name>
</gene>
<evidence type="ECO:0008006" key="2">
    <source>
        <dbReference type="Google" id="ProtNLM"/>
    </source>
</evidence>
<organism evidence="1">
    <name type="scientific">Serratia fonticola</name>
    <dbReference type="NCBI Taxonomy" id="47917"/>
    <lineage>
        <taxon>Bacteria</taxon>
        <taxon>Pseudomonadati</taxon>
        <taxon>Pseudomonadota</taxon>
        <taxon>Gammaproteobacteria</taxon>
        <taxon>Enterobacterales</taxon>
        <taxon>Yersiniaceae</taxon>
        <taxon>Serratia</taxon>
    </lineage>
</organism>
<accession>A0A4U9U9T4</accession>
<sequence>MKPIIPHFYRYWVLLPVMLLSLFTSIPSFAWTQMDVQALPLASYYPISDGMTWDYTLEDERYLTIKSLRIHKLFRSTNRNSSYTNAFVLLNIDLQALSTTIPETFCLPPSSDSLLVAVQKHIASNYLPLIRNLTLRKTSFTNEKSQFVLEIGTCTGDGNNIIMGAYVADINTKFNCAIKAPDTVAFRSDDPVRRTENFLVSCTGDGQADVRLRVLGPTTITPGQGISVSTLPPAQYTRVYAGESKVIPVTFDLKTNAAKPGQYSGTFVYALEYL</sequence>